<feature type="region of interest" description="Disordered" evidence="1">
    <location>
        <begin position="25"/>
        <end position="92"/>
    </location>
</feature>
<evidence type="ECO:0000256" key="1">
    <source>
        <dbReference type="SAM" id="MobiDB-lite"/>
    </source>
</evidence>
<protein>
    <submittedName>
        <fullName evidence="2">SJCHGC08759 protein</fullName>
    </submittedName>
</protein>
<reference evidence="2" key="2">
    <citation type="journal article" date="2006" name="PLoS Pathog.">
        <title>New perspectives on host-parasite interplay by comparative transcriptomic and proteomic analyses of Schistosoma japonicum.</title>
        <authorList>
            <person name="Liu F."/>
            <person name="Lu J."/>
            <person name="Hu W."/>
            <person name="Wang S.Y."/>
            <person name="Cui S.J."/>
            <person name="Chi M."/>
            <person name="Yan Q."/>
            <person name="Wang X.R."/>
            <person name="Song H.D."/>
            <person name="Xu X.N."/>
            <person name="Wang J.J."/>
            <person name="Zhang X.L."/>
            <person name="Zhang X."/>
            <person name="Wang Z.Q."/>
            <person name="Xue C.L."/>
            <person name="Brindley P.J."/>
            <person name="McManus D.P."/>
            <person name="Yang P.Y."/>
            <person name="Feng Z."/>
            <person name="Chen Z."/>
            <person name="Han Z.G."/>
        </authorList>
    </citation>
    <scope>NUCLEOTIDE SEQUENCE</scope>
</reference>
<evidence type="ECO:0000313" key="2">
    <source>
        <dbReference type="EMBL" id="AAW27879.1"/>
    </source>
</evidence>
<reference evidence="2" key="1">
    <citation type="submission" date="2004-11" db="EMBL/GenBank/DDBJ databases">
        <title>The full-length cDNA sequences of Schistosoma japonicum genes.</title>
        <authorList>
            <person name="Han Z."/>
        </authorList>
    </citation>
    <scope>NUCLEOTIDE SEQUENCE</scope>
</reference>
<proteinExistence type="evidence at transcript level"/>
<dbReference type="AlphaFoldDB" id="Q5D8H7"/>
<name>Q5D8H7_SCHJA</name>
<accession>Q5D8H7</accession>
<organism evidence="2">
    <name type="scientific">Schistosoma japonicum</name>
    <name type="common">Blood fluke</name>
    <dbReference type="NCBI Taxonomy" id="6182"/>
    <lineage>
        <taxon>Eukaryota</taxon>
        <taxon>Metazoa</taxon>
        <taxon>Spiralia</taxon>
        <taxon>Lophotrochozoa</taxon>
        <taxon>Platyhelminthes</taxon>
        <taxon>Trematoda</taxon>
        <taxon>Digenea</taxon>
        <taxon>Strigeidida</taxon>
        <taxon>Schistosomatoidea</taxon>
        <taxon>Schistosomatidae</taxon>
        <taxon>Schistosoma</taxon>
    </lineage>
</organism>
<sequence>MSYNYDENSVVDKFSSIAIHSNDSDSGGTKLYVPPHLRNRGAPNGVTDSANDSGYLNRPPRGTSDSFRGRPFRGSYSNRGAKVGGEWQQSDSRWSTFNGNTQSGEVIPLLAQMSLDALGTHLLKTGPSSCHEMNEQSRSFSRKPRFQRQCINYLLIY</sequence>
<dbReference type="EMBL" id="AY816147">
    <property type="protein sequence ID" value="AAW27879.1"/>
    <property type="molecule type" value="mRNA"/>
</dbReference>